<proteinExistence type="inferred from homology"/>
<dbReference type="GO" id="GO:0005829">
    <property type="term" value="C:cytosol"/>
    <property type="evidence" value="ECO:0007669"/>
    <property type="project" value="TreeGrafter"/>
</dbReference>
<accession>E1ZJJ5</accession>
<dbReference type="EMBL" id="GL433849">
    <property type="protein sequence ID" value="EFN53874.1"/>
    <property type="molecule type" value="Genomic_DNA"/>
</dbReference>
<organism evidence="6">
    <name type="scientific">Chlorella variabilis</name>
    <name type="common">Green alga</name>
    <dbReference type="NCBI Taxonomy" id="554065"/>
    <lineage>
        <taxon>Eukaryota</taxon>
        <taxon>Viridiplantae</taxon>
        <taxon>Chlorophyta</taxon>
        <taxon>core chlorophytes</taxon>
        <taxon>Trebouxiophyceae</taxon>
        <taxon>Chlorellales</taxon>
        <taxon>Chlorellaceae</taxon>
        <taxon>Chlorella clade</taxon>
        <taxon>Chlorella</taxon>
    </lineage>
</organism>
<dbReference type="OrthoDB" id="432381at2759"/>
<dbReference type="PANTHER" id="PTHR12304:SF4">
    <property type="entry name" value="URIDINE NUCLEOSIDASE"/>
    <property type="match status" value="1"/>
</dbReference>
<gene>
    <name evidence="5" type="ORF">CHLNCDRAFT_59718</name>
</gene>
<sequence length="317" mass="33506">MAPIKLIIDTDPGVDDSMAILAAFNSPEVEVIGLTSIYGNVPTAMATRNALTLCHLAGRPDVPVVEGAHKSLRGAAKERIADFVHGRDGFGNTNPPLAQAAAAPGSAAEFIVGMAGRHPGQVVVLALAALTNVALALHLDPQLPEKLARVVVLGGAFHCNGNVNPAAEANIYGDPDAANVVLSRLPNCWMVGLDVTHQCLMTAGQIEGMAGRGRHGTFLRDITQFYLGYHRKVYGMEAVYVHDAAALAAVLDPTLFDWHAGGVLVVTDGPAKGRTIRDEGKKAWVGGNEWQGLPPVRVALGVRSERLVSLVLQRMMQ</sequence>
<dbReference type="GeneID" id="17353339"/>
<dbReference type="SUPFAM" id="SSF53590">
    <property type="entry name" value="Nucleoside hydrolase"/>
    <property type="match status" value="1"/>
</dbReference>
<dbReference type="GO" id="GO:0008477">
    <property type="term" value="F:purine nucleosidase activity"/>
    <property type="evidence" value="ECO:0007669"/>
    <property type="project" value="TreeGrafter"/>
</dbReference>
<evidence type="ECO:0000259" key="4">
    <source>
        <dbReference type="Pfam" id="PF01156"/>
    </source>
</evidence>
<evidence type="ECO:0000256" key="1">
    <source>
        <dbReference type="ARBA" id="ARBA00009176"/>
    </source>
</evidence>
<dbReference type="InterPro" id="IPR023186">
    <property type="entry name" value="IUNH"/>
</dbReference>
<dbReference type="FunCoup" id="E1ZJJ5">
    <property type="interactions" value="610"/>
</dbReference>
<dbReference type="GO" id="GO:0006152">
    <property type="term" value="P:purine nucleoside catabolic process"/>
    <property type="evidence" value="ECO:0007669"/>
    <property type="project" value="TreeGrafter"/>
</dbReference>
<dbReference type="RefSeq" id="XP_005845976.1">
    <property type="nucleotide sequence ID" value="XM_005845914.1"/>
</dbReference>
<dbReference type="OMA" id="YAHETHG"/>
<protein>
    <recommendedName>
        <fullName evidence="4">Inosine/uridine-preferring nucleoside hydrolase domain-containing protein</fullName>
    </recommendedName>
</protein>
<evidence type="ECO:0000256" key="2">
    <source>
        <dbReference type="ARBA" id="ARBA00022801"/>
    </source>
</evidence>
<dbReference type="Proteomes" id="UP000008141">
    <property type="component" value="Unassembled WGS sequence"/>
</dbReference>
<dbReference type="KEGG" id="cvr:CHLNCDRAFT_59718"/>
<dbReference type="Pfam" id="PF01156">
    <property type="entry name" value="IU_nuc_hydro"/>
    <property type="match status" value="1"/>
</dbReference>
<reference evidence="5 6" key="1">
    <citation type="journal article" date="2010" name="Plant Cell">
        <title>The Chlorella variabilis NC64A genome reveals adaptation to photosymbiosis, coevolution with viruses, and cryptic sex.</title>
        <authorList>
            <person name="Blanc G."/>
            <person name="Duncan G."/>
            <person name="Agarkova I."/>
            <person name="Borodovsky M."/>
            <person name="Gurnon J."/>
            <person name="Kuo A."/>
            <person name="Lindquist E."/>
            <person name="Lucas S."/>
            <person name="Pangilinan J."/>
            <person name="Polle J."/>
            <person name="Salamov A."/>
            <person name="Terry A."/>
            <person name="Yamada T."/>
            <person name="Dunigan D.D."/>
            <person name="Grigoriev I.V."/>
            <person name="Claverie J.M."/>
            <person name="Van Etten J.L."/>
        </authorList>
    </citation>
    <scope>NUCLEOTIDE SEQUENCE [LARGE SCALE GENOMIC DNA]</scope>
    <source>
        <strain evidence="5 6">NC64A</strain>
    </source>
</reference>
<dbReference type="PANTHER" id="PTHR12304">
    <property type="entry name" value="INOSINE-URIDINE PREFERRING NUCLEOSIDE HYDROLASE"/>
    <property type="match status" value="1"/>
</dbReference>
<dbReference type="InterPro" id="IPR036452">
    <property type="entry name" value="Ribo_hydro-like"/>
</dbReference>
<dbReference type="Gene3D" id="3.90.245.10">
    <property type="entry name" value="Ribonucleoside hydrolase-like"/>
    <property type="match status" value="1"/>
</dbReference>
<evidence type="ECO:0000256" key="3">
    <source>
        <dbReference type="ARBA" id="ARBA00023295"/>
    </source>
</evidence>
<keyword evidence="3" id="KW-0326">Glycosidase</keyword>
<name>E1ZJJ5_CHLVA</name>
<evidence type="ECO:0000313" key="6">
    <source>
        <dbReference type="Proteomes" id="UP000008141"/>
    </source>
</evidence>
<comment type="similarity">
    <text evidence="1">Belongs to the IUNH family.</text>
</comment>
<dbReference type="InterPro" id="IPR001910">
    <property type="entry name" value="Inosine/uridine_hydrolase_dom"/>
</dbReference>
<keyword evidence="6" id="KW-1185">Reference proteome</keyword>
<dbReference type="CDD" id="cd02650">
    <property type="entry name" value="nuc_hydro_CaPnhB"/>
    <property type="match status" value="1"/>
</dbReference>
<evidence type="ECO:0000313" key="5">
    <source>
        <dbReference type="EMBL" id="EFN53874.1"/>
    </source>
</evidence>
<dbReference type="STRING" id="554065.E1ZJJ5"/>
<keyword evidence="2" id="KW-0378">Hydrolase</keyword>
<feature type="domain" description="Inosine/uridine-preferring nucleoside hydrolase" evidence="4">
    <location>
        <begin position="6"/>
        <end position="307"/>
    </location>
</feature>
<dbReference type="eggNOG" id="KOG2938">
    <property type="taxonomic scope" value="Eukaryota"/>
</dbReference>
<dbReference type="AlphaFoldDB" id="E1ZJJ5"/>
<dbReference type="InParanoid" id="E1ZJJ5"/>